<dbReference type="Proteomes" id="UP000811282">
    <property type="component" value="Unassembled WGS sequence"/>
</dbReference>
<sequence>MFSIATDMNPGKDIYGEPITDVISKLNELLHLKRLTTDNVALQQSTVEQNSPSPSLTSEVTEEEFSLITASAEEDDLPGPEEYRTLIVTEGCHPPTYSPAAGQREAYRDELSRYLRGPLLKEVNRHGTSPWWLRPVAWVCGLFGVHGVVQTNCLSCATAVADTLKEGQLHCADHTLRGGSHSQFSTLNNAQGGMLDSIEAMLDKANAQPQCNAVLCVKRPRSFWSRLFSPTDGHACNVVKVDQTLFLVDAQKRRCQTLSITGDRANQLRQITHFLGPIAYGPGCLQWFDVGFERFPAS</sequence>
<proteinExistence type="predicted"/>
<name>A0ABS5YBH8_9GAMM</name>
<reference evidence="2 3" key="1">
    <citation type="journal article" date="2021" name="Genome Biol. Evol.">
        <title>The evolution of interdependence in a four-way mealybug symbiosis.</title>
        <authorList>
            <person name="Garber A.I."/>
            <person name="Kupper M."/>
            <person name="Laetsch D.R."/>
            <person name="Weldon S.R."/>
            <person name="Ladinsky M.S."/>
            <person name="Bjorkman P.J."/>
            <person name="McCutcheon J.P."/>
        </authorList>
    </citation>
    <scope>NUCLEOTIDE SEQUENCE [LARGE SCALE GENOMIC DNA]</scope>
    <source>
        <strain evidence="2">SOD</strain>
    </source>
</reference>
<organism evidence="2 3">
    <name type="scientific">Candidatus Sodalis endolongispinus</name>
    <dbReference type="NCBI Taxonomy" id="2812662"/>
    <lineage>
        <taxon>Bacteria</taxon>
        <taxon>Pseudomonadati</taxon>
        <taxon>Pseudomonadota</taxon>
        <taxon>Gammaproteobacteria</taxon>
        <taxon>Enterobacterales</taxon>
        <taxon>Bruguierivoracaceae</taxon>
        <taxon>Sodalis</taxon>
    </lineage>
</organism>
<keyword evidence="3" id="KW-1185">Reference proteome</keyword>
<dbReference type="EMBL" id="JAFJYC010000001">
    <property type="protein sequence ID" value="MBT9431471.1"/>
    <property type="molecule type" value="Genomic_DNA"/>
</dbReference>
<accession>A0ABS5YBH8</accession>
<comment type="caution">
    <text evidence="2">The sequence shown here is derived from an EMBL/GenBank/DDBJ whole genome shotgun (WGS) entry which is preliminary data.</text>
</comment>
<evidence type="ECO:0000313" key="2">
    <source>
        <dbReference type="EMBL" id="MBT9431471.1"/>
    </source>
</evidence>
<feature type="domain" description="Tox-PL" evidence="1">
    <location>
        <begin position="151"/>
        <end position="253"/>
    </location>
</feature>
<evidence type="ECO:0000259" key="1">
    <source>
        <dbReference type="Pfam" id="PF15644"/>
    </source>
</evidence>
<protein>
    <recommendedName>
        <fullName evidence="1">Tox-PL domain-containing protein</fullName>
    </recommendedName>
</protein>
<gene>
    <name evidence="2" type="ORF">JZM24_03580</name>
</gene>
<dbReference type="InterPro" id="IPR028908">
    <property type="entry name" value="Tox-PL_dom"/>
</dbReference>
<evidence type="ECO:0000313" key="3">
    <source>
        <dbReference type="Proteomes" id="UP000811282"/>
    </source>
</evidence>
<dbReference type="RefSeq" id="WP_215668591.1">
    <property type="nucleotide sequence ID" value="NZ_JAFJYC010000001.1"/>
</dbReference>
<dbReference type="Pfam" id="PF15644">
    <property type="entry name" value="Gln_amidase"/>
    <property type="match status" value="1"/>
</dbReference>